<accession>A0AAE9DLS6</accession>
<keyword evidence="3" id="KW-0560">Oxidoreductase</keyword>
<dbReference type="AlphaFoldDB" id="A0AAE9DLS6"/>
<evidence type="ECO:0000256" key="1">
    <source>
        <dbReference type="ARBA" id="ARBA00007905"/>
    </source>
</evidence>
<dbReference type="PANTHER" id="PTHR11732">
    <property type="entry name" value="ALDO/KETO REDUCTASE"/>
    <property type="match status" value="1"/>
</dbReference>
<dbReference type="InterPro" id="IPR020471">
    <property type="entry name" value="AKR"/>
</dbReference>
<dbReference type="Pfam" id="PF00248">
    <property type="entry name" value="Aldo_ket_red"/>
    <property type="match status" value="1"/>
</dbReference>
<name>A0AAE9DLS6_CAEBR</name>
<dbReference type="FunFam" id="3.20.20.100:FF:000006">
    <property type="entry name" value="Aldo-keto reductase family 1 member A1"/>
    <property type="match status" value="1"/>
</dbReference>
<evidence type="ECO:0000313" key="8">
    <source>
        <dbReference type="EMBL" id="ULU07369.1"/>
    </source>
</evidence>
<keyword evidence="2" id="KW-0521">NADP</keyword>
<dbReference type="PRINTS" id="PR00069">
    <property type="entry name" value="ALDKETRDTASE"/>
</dbReference>
<organism evidence="8 9">
    <name type="scientific">Caenorhabditis briggsae</name>
    <dbReference type="NCBI Taxonomy" id="6238"/>
    <lineage>
        <taxon>Eukaryota</taxon>
        <taxon>Metazoa</taxon>
        <taxon>Ecdysozoa</taxon>
        <taxon>Nematoda</taxon>
        <taxon>Chromadorea</taxon>
        <taxon>Rhabditida</taxon>
        <taxon>Rhabditina</taxon>
        <taxon>Rhabditomorpha</taxon>
        <taxon>Rhabditoidea</taxon>
        <taxon>Rhabditidae</taxon>
        <taxon>Peloderinae</taxon>
        <taxon>Caenorhabditis</taxon>
    </lineage>
</organism>
<dbReference type="EMBL" id="CP090892">
    <property type="protein sequence ID" value="ULU07369.1"/>
    <property type="molecule type" value="Genomic_DNA"/>
</dbReference>
<feature type="active site" description="Proton donor" evidence="4">
    <location>
        <position position="50"/>
    </location>
</feature>
<dbReference type="PROSITE" id="PS00063">
    <property type="entry name" value="ALDOKETO_REDUCTASE_3"/>
    <property type="match status" value="1"/>
</dbReference>
<dbReference type="PIRSF" id="PIRSF000097">
    <property type="entry name" value="AKR"/>
    <property type="match status" value="1"/>
</dbReference>
<dbReference type="InterPro" id="IPR023210">
    <property type="entry name" value="NADP_OxRdtase_dom"/>
</dbReference>
<dbReference type="InterPro" id="IPR036812">
    <property type="entry name" value="NAD(P)_OxRdtase_dom_sf"/>
</dbReference>
<comment type="similarity">
    <text evidence="1">Belongs to the aldo/keto reductase family.</text>
</comment>
<evidence type="ECO:0000256" key="2">
    <source>
        <dbReference type="ARBA" id="ARBA00022857"/>
    </source>
</evidence>
<proteinExistence type="inferred from homology"/>
<evidence type="ECO:0000256" key="3">
    <source>
        <dbReference type="ARBA" id="ARBA00023002"/>
    </source>
</evidence>
<feature type="domain" description="NADP-dependent oxidoreductase" evidence="7">
    <location>
        <begin position="17"/>
        <end position="293"/>
    </location>
</feature>
<sequence>MPPPSLKLNSGHSIPTIGLGTWQSKPGEVAAAIKTAVAAGYRHIDCAHVYQNQKEVGEALKEILDEGKVKREELFITSKIWNTFHSEAKTHENVGIILADLQLSYVDLMLIHWPQGYAEGGELFPAGENGKMRYSDVDYLETWKALEAAHKAGKCRSIGVSNFTSKQIQRVWDAAEVKPACLQVELHPYFTQVKLREFCKEKGIVVVGYSPLGNPGSAFFRKDGDPNVLTNEVVAAIAKAHGKTPAQIVLRWFVESGLSAIPKSVTPQRISENFAVFDFQLTPEEVSQIDGLDKNWQRILENFSVFDFKLTAEEMKSIDELNRGWRLVDPSPRDGDHPFFGFNDEF</sequence>
<dbReference type="Proteomes" id="UP000827892">
    <property type="component" value="Chromosome II"/>
</dbReference>
<evidence type="ECO:0000256" key="6">
    <source>
        <dbReference type="PIRSR" id="PIRSR000097-3"/>
    </source>
</evidence>
<dbReference type="PROSITE" id="PS00062">
    <property type="entry name" value="ALDOKETO_REDUCTASE_2"/>
    <property type="match status" value="1"/>
</dbReference>
<dbReference type="InterPro" id="IPR018170">
    <property type="entry name" value="Aldo/ket_reductase_CS"/>
</dbReference>
<dbReference type="GO" id="GO:0016491">
    <property type="term" value="F:oxidoreductase activity"/>
    <property type="evidence" value="ECO:0007669"/>
    <property type="project" value="UniProtKB-KW"/>
</dbReference>
<reference evidence="8 9" key="1">
    <citation type="submission" date="2022-05" db="EMBL/GenBank/DDBJ databases">
        <title>Chromosome-level reference genomes for two strains of Caenorhabditis briggsae: an improved platform for comparative genomics.</title>
        <authorList>
            <person name="Stevens L."/>
            <person name="Andersen E.C."/>
        </authorList>
    </citation>
    <scope>NUCLEOTIDE SEQUENCE [LARGE SCALE GENOMIC DNA]</scope>
    <source>
        <strain evidence="8">QX1410_ONT</strain>
        <tissue evidence="8">Whole-organism</tissue>
    </source>
</reference>
<evidence type="ECO:0000259" key="7">
    <source>
        <dbReference type="Pfam" id="PF00248"/>
    </source>
</evidence>
<feature type="binding site" evidence="5">
    <location>
        <position position="112"/>
    </location>
    <ligand>
        <name>substrate</name>
    </ligand>
</feature>
<feature type="site" description="Lowers pKa of active site Tyr" evidence="6">
    <location>
        <position position="79"/>
    </location>
</feature>
<evidence type="ECO:0000256" key="5">
    <source>
        <dbReference type="PIRSR" id="PIRSR000097-2"/>
    </source>
</evidence>
<gene>
    <name evidence="8" type="ORF">L3Y34_018841</name>
</gene>
<evidence type="ECO:0000256" key="4">
    <source>
        <dbReference type="PIRSR" id="PIRSR000097-1"/>
    </source>
</evidence>
<dbReference type="SUPFAM" id="SSF51430">
    <property type="entry name" value="NAD(P)-linked oxidoreductase"/>
    <property type="match status" value="2"/>
</dbReference>
<dbReference type="Gene3D" id="3.20.20.100">
    <property type="entry name" value="NADP-dependent oxidoreductase domain"/>
    <property type="match status" value="2"/>
</dbReference>
<evidence type="ECO:0000313" key="9">
    <source>
        <dbReference type="Proteomes" id="UP000827892"/>
    </source>
</evidence>
<dbReference type="PROSITE" id="PS00798">
    <property type="entry name" value="ALDOKETO_REDUCTASE_1"/>
    <property type="match status" value="1"/>
</dbReference>
<protein>
    <recommendedName>
        <fullName evidence="7">NADP-dependent oxidoreductase domain-containing protein</fullName>
    </recommendedName>
</protein>